<dbReference type="KEGG" id="mrb:Mrub_0299"/>
<sequence length="81" mass="8911">MAITEASLGQYVASLKASKGLVRDCEAFLERCRKYQTPSLAGFPMVGLGGSCGKPAFLLPFVVRFDLPKVLALEAWFRRTK</sequence>
<accession>A0A806CPA8</accession>
<organism evidence="1 2">
    <name type="scientific">Meiothermus ruber (strain ATCC 35948 / DSM 1279 / VKM B-1258 / 21)</name>
    <name type="common">Thermus ruber</name>
    <dbReference type="NCBI Taxonomy" id="504728"/>
    <lineage>
        <taxon>Bacteria</taxon>
        <taxon>Thermotogati</taxon>
        <taxon>Deinococcota</taxon>
        <taxon>Deinococci</taxon>
        <taxon>Thermales</taxon>
        <taxon>Thermaceae</taxon>
        <taxon>Meiothermus</taxon>
    </lineage>
</organism>
<reference evidence="1 2" key="1">
    <citation type="journal article" date="2010" name="Stand. Genomic Sci.">
        <title>Complete genome sequence of Meiothermus ruber type strain (21).</title>
        <authorList>
            <person name="Tindall B.J."/>
            <person name="Sikorski J."/>
            <person name="Lucas S."/>
            <person name="Goltsman E."/>
            <person name="Copeland A."/>
            <person name="Glavina Del Rio T."/>
            <person name="Nolan M."/>
            <person name="Tice H."/>
            <person name="Cheng J.F."/>
            <person name="Han C."/>
            <person name="Pitluck S."/>
            <person name="Liolios K."/>
            <person name="Ivanova N."/>
            <person name="Mavromatis K."/>
            <person name="Ovchinnikova G."/>
            <person name="Pati A."/>
            <person name="Fahnrich R."/>
            <person name="Goodwin L."/>
            <person name="Chen A."/>
            <person name="Palaniappan K."/>
            <person name="Land M."/>
            <person name="Hauser L."/>
            <person name="Chang Y.J."/>
            <person name="Jeffries C.D."/>
            <person name="Rohde M."/>
            <person name="Goker M."/>
            <person name="Woyke T."/>
            <person name="Bristow J."/>
            <person name="Eisen J.A."/>
            <person name="Markowitz V."/>
            <person name="Hugenholtz P."/>
            <person name="Kyrpides N.C."/>
            <person name="Klenk H.P."/>
            <person name="Lapidus A."/>
        </authorList>
    </citation>
    <scope>NUCLEOTIDE SEQUENCE [LARGE SCALE GENOMIC DNA]</scope>
    <source>
        <strain evidence="2">ATCC 35948 / DSM 1279 / VKM B-1258 / 21</strain>
    </source>
</reference>
<evidence type="ECO:0000313" key="1">
    <source>
        <dbReference type="EMBL" id="ADD27077.1"/>
    </source>
</evidence>
<dbReference type="Proteomes" id="UP000006655">
    <property type="component" value="Chromosome"/>
</dbReference>
<evidence type="ECO:0000313" key="2">
    <source>
        <dbReference type="Proteomes" id="UP000006655"/>
    </source>
</evidence>
<gene>
    <name evidence="1" type="ordered locus">Mrub_0299</name>
</gene>
<dbReference type="RefSeq" id="WP_013012596.1">
    <property type="nucleotide sequence ID" value="NC_013946.1"/>
</dbReference>
<keyword evidence="2" id="KW-1185">Reference proteome</keyword>
<protein>
    <submittedName>
        <fullName evidence="1">Uncharacterized protein</fullName>
    </submittedName>
</protein>
<name>A0A806CPA8_MEIRD</name>
<proteinExistence type="predicted"/>
<dbReference type="AlphaFoldDB" id="A0A806CPA8"/>
<dbReference type="EMBL" id="CP001743">
    <property type="protein sequence ID" value="ADD27077.1"/>
    <property type="molecule type" value="Genomic_DNA"/>
</dbReference>